<proteinExistence type="predicted"/>
<comment type="caution">
    <text evidence="1">The sequence shown here is derived from an EMBL/GenBank/DDBJ whole genome shotgun (WGS) entry which is preliminary data.</text>
</comment>
<gene>
    <name evidence="1" type="ORF">NM688_g4276</name>
</gene>
<organism evidence="1 2">
    <name type="scientific">Phlebia brevispora</name>
    <dbReference type="NCBI Taxonomy" id="194682"/>
    <lineage>
        <taxon>Eukaryota</taxon>
        <taxon>Fungi</taxon>
        <taxon>Dikarya</taxon>
        <taxon>Basidiomycota</taxon>
        <taxon>Agaricomycotina</taxon>
        <taxon>Agaricomycetes</taxon>
        <taxon>Polyporales</taxon>
        <taxon>Meruliaceae</taxon>
        <taxon>Phlebia</taxon>
    </lineage>
</organism>
<name>A0ACC1T3F8_9APHY</name>
<keyword evidence="2" id="KW-1185">Reference proteome</keyword>
<protein>
    <submittedName>
        <fullName evidence="1">Uncharacterized protein</fullName>
    </submittedName>
</protein>
<sequence length="473" mass="52231">MDVPDDVLELDSWNFRSELGSILRARGGNNNRSLAHIRAFKFEEETQHPVSAEFCHLSIQATERRDSPHIVALHARCESAAGLAGVQCWALANVRTLFDLSLYMGPNISQDLTSSLSFLQALIDHLPMLQILKLDAKLEHLEPGQRSALAAEVTRLCSSLHNLSVLRISLDIIDSQWRSFFAALSQLPNLKEVSFVSHQSGTTASSQDIYRISPGGLPSLHSLYISASPLVCSQVLRTLSASILKLSWVCPYVQNQALLAHTLAEVSSYTLSTNRRIPSASFALSSSATNALFSIRGIPQPVTMSSLTEVHITILDAVPGLAIWTCLQSLFPARGMHTFSLRCPYPLSYRSEDLLDLFQAWPEIQHLSLNPRPFRGALSWDLPPLAVLATAARSAPRLESVAALLDGRSLCLMPSRKWDSVQRLDLGYSVGPSSETRVEEARTYIRELFPGAVLVQEDCSLWVQSMACIDRLM</sequence>
<dbReference type="EMBL" id="JANHOG010000692">
    <property type="protein sequence ID" value="KAJ3552201.1"/>
    <property type="molecule type" value="Genomic_DNA"/>
</dbReference>
<accession>A0ACC1T3F8</accession>
<reference evidence="1" key="1">
    <citation type="submission" date="2022-07" db="EMBL/GenBank/DDBJ databases">
        <title>Genome Sequence of Phlebia brevispora.</title>
        <authorList>
            <person name="Buettner E."/>
        </authorList>
    </citation>
    <scope>NUCLEOTIDE SEQUENCE</scope>
    <source>
        <strain evidence="1">MPL23</strain>
    </source>
</reference>
<dbReference type="Proteomes" id="UP001148662">
    <property type="component" value="Unassembled WGS sequence"/>
</dbReference>
<evidence type="ECO:0000313" key="2">
    <source>
        <dbReference type="Proteomes" id="UP001148662"/>
    </source>
</evidence>
<evidence type="ECO:0000313" key="1">
    <source>
        <dbReference type="EMBL" id="KAJ3552201.1"/>
    </source>
</evidence>